<protein>
    <submittedName>
        <fullName evidence="2">Uncharacterized protein</fullName>
    </submittedName>
</protein>
<dbReference type="RefSeq" id="WP_176786150.1">
    <property type="nucleotide sequence ID" value="NZ_FNCP01000013.1"/>
</dbReference>
<keyword evidence="1" id="KW-0812">Transmembrane</keyword>
<sequence length="55" mass="6368">MNSINVGFSLFSLVYIFKIVLWMVGFACLIQLFRLLTKGIKALDIFIEENKLNKN</sequence>
<dbReference type="STRING" id="1121419.SAMN05443529_11373"/>
<dbReference type="EMBL" id="FNCP01000013">
    <property type="protein sequence ID" value="SDH43610.1"/>
    <property type="molecule type" value="Genomic_DNA"/>
</dbReference>
<dbReference type="Proteomes" id="UP000198656">
    <property type="component" value="Unassembled WGS sequence"/>
</dbReference>
<gene>
    <name evidence="2" type="ORF">SAMN05443529_11373</name>
</gene>
<name>A0A1G8CFC6_9FIRM</name>
<keyword evidence="1" id="KW-1133">Transmembrane helix</keyword>
<feature type="transmembrane region" description="Helical" evidence="1">
    <location>
        <begin position="12"/>
        <end position="33"/>
    </location>
</feature>
<dbReference type="AlphaFoldDB" id="A0A1G8CFC6"/>
<organism evidence="2 3">
    <name type="scientific">Desulfosporosinus hippei DSM 8344</name>
    <dbReference type="NCBI Taxonomy" id="1121419"/>
    <lineage>
        <taxon>Bacteria</taxon>
        <taxon>Bacillati</taxon>
        <taxon>Bacillota</taxon>
        <taxon>Clostridia</taxon>
        <taxon>Eubacteriales</taxon>
        <taxon>Desulfitobacteriaceae</taxon>
        <taxon>Desulfosporosinus</taxon>
    </lineage>
</organism>
<keyword evidence="1" id="KW-0472">Membrane</keyword>
<accession>A0A1G8CFC6</accession>
<evidence type="ECO:0000313" key="3">
    <source>
        <dbReference type="Proteomes" id="UP000198656"/>
    </source>
</evidence>
<reference evidence="3" key="1">
    <citation type="submission" date="2016-10" db="EMBL/GenBank/DDBJ databases">
        <authorList>
            <person name="Varghese N."/>
            <person name="Submissions S."/>
        </authorList>
    </citation>
    <scope>NUCLEOTIDE SEQUENCE [LARGE SCALE GENOMIC DNA]</scope>
    <source>
        <strain evidence="3">DSM 8344</strain>
    </source>
</reference>
<keyword evidence="3" id="KW-1185">Reference proteome</keyword>
<proteinExistence type="predicted"/>
<evidence type="ECO:0000313" key="2">
    <source>
        <dbReference type="EMBL" id="SDH43610.1"/>
    </source>
</evidence>
<evidence type="ECO:0000256" key="1">
    <source>
        <dbReference type="SAM" id="Phobius"/>
    </source>
</evidence>